<dbReference type="SUPFAM" id="SSF52540">
    <property type="entry name" value="P-loop containing nucleoside triphosphate hydrolases"/>
    <property type="match status" value="1"/>
</dbReference>
<accession>A0A6H1ZYZ0</accession>
<reference evidence="1" key="1">
    <citation type="submission" date="2020-03" db="EMBL/GenBank/DDBJ databases">
        <title>The deep terrestrial virosphere.</title>
        <authorList>
            <person name="Holmfeldt K."/>
            <person name="Nilsson E."/>
            <person name="Simone D."/>
            <person name="Lopez-Fernandez M."/>
            <person name="Wu X."/>
            <person name="de Brujin I."/>
            <person name="Lundin D."/>
            <person name="Andersson A."/>
            <person name="Bertilsson S."/>
            <person name="Dopson M."/>
        </authorList>
    </citation>
    <scope>NUCLEOTIDE SEQUENCE</scope>
    <source>
        <strain evidence="1">TM448A02716</strain>
        <strain evidence="2">TM448B00795</strain>
    </source>
</reference>
<protein>
    <submittedName>
        <fullName evidence="1">Putative ATPase domain containing protein</fullName>
    </submittedName>
</protein>
<sequence>MSKENFNENDIKKFYNLFHHNNPTEIRVFDPKKYPEGKSIFVKNEDEFVKIVYQLNVIEKVDTYIGGRDRVKRGDNNVVSSFYIFCEIDMHEGDNPELTESFETLLQMNAIKIYIKVFSGGGYHYYIPHQFENLDDNNREKYKQFLYSFRDAMVSKNVNIDTKVFNLERVSRIPGTFNWKRNKLSKITDYDELQPYEIEKNTKNIKKFVDSCVIPKESLTQNITILQLLQEYYIHKNEKWLYEIFDKNIIIKPDTGGNSVVFKNVALLCMQYNMKPHEIEFIGKELTKHCEDRTYTAFCGWVRKIKNNEIGMFNNQEINKWIDEQKYPLSRYIYNKTDKYEVRSLKDILTEGIPKIKWRVDKLVPERGITIIGGLAGTFKTWAAMDMAICCASGQPYLDEFGIEKCNVLYLDEENGDITLPYRFNKLINGHDLAKEEFDNLYCSIFNDIKIDTNDTISTLKLLIDKFQPKIVIIDSMVRCMIGEEDKSKDVRIVFDNLKDVFKEYQDLSFVLLHHTTKQGRGLVSLRGSGDFAAFADVILMFESSHKGFASVEIAKNRHIDMSLLPRFSFQINDSEDKEGNKSINLHYIGDQSANLDAVQACIEDMMDWIGNEGIIKLRSNEIYEKMSKLTHKRNTIYSAIKSMLSNDLISKLKRGVYIVNAPTELVDD</sequence>
<dbReference type="EMBL" id="MT144659">
    <property type="protein sequence ID" value="QJH96692.1"/>
    <property type="molecule type" value="Genomic_DNA"/>
</dbReference>
<organism evidence="1">
    <name type="scientific">viral metagenome</name>
    <dbReference type="NCBI Taxonomy" id="1070528"/>
    <lineage>
        <taxon>unclassified sequences</taxon>
        <taxon>metagenomes</taxon>
        <taxon>organismal metagenomes</taxon>
    </lineage>
</organism>
<dbReference type="Pfam" id="PF13481">
    <property type="entry name" value="AAA_25"/>
    <property type="match status" value="1"/>
</dbReference>
<evidence type="ECO:0000313" key="2">
    <source>
        <dbReference type="EMBL" id="QJH96692.1"/>
    </source>
</evidence>
<gene>
    <name evidence="1" type="ORF">TM448A02716_0008</name>
    <name evidence="2" type="ORF">TM448B00795_0006</name>
</gene>
<dbReference type="AlphaFoldDB" id="A0A6H1ZYZ0"/>
<dbReference type="InterPro" id="IPR027417">
    <property type="entry name" value="P-loop_NTPase"/>
</dbReference>
<evidence type="ECO:0000313" key="1">
    <source>
        <dbReference type="EMBL" id="QJA52430.1"/>
    </source>
</evidence>
<dbReference type="EMBL" id="MT144339">
    <property type="protein sequence ID" value="QJA52430.1"/>
    <property type="molecule type" value="Genomic_DNA"/>
</dbReference>
<dbReference type="Gene3D" id="3.40.50.300">
    <property type="entry name" value="P-loop containing nucleotide triphosphate hydrolases"/>
    <property type="match status" value="1"/>
</dbReference>
<proteinExistence type="predicted"/>
<name>A0A6H1ZYZ0_9ZZZZ</name>